<organism evidence="1 2">
    <name type="scientific">Coniosporium uncinatum</name>
    <dbReference type="NCBI Taxonomy" id="93489"/>
    <lineage>
        <taxon>Eukaryota</taxon>
        <taxon>Fungi</taxon>
        <taxon>Dikarya</taxon>
        <taxon>Ascomycota</taxon>
        <taxon>Pezizomycotina</taxon>
        <taxon>Dothideomycetes</taxon>
        <taxon>Dothideomycetes incertae sedis</taxon>
        <taxon>Coniosporium</taxon>
    </lineage>
</organism>
<name>A0ACC3CVH5_9PEZI</name>
<feature type="non-terminal residue" evidence="1">
    <location>
        <position position="1"/>
    </location>
</feature>
<protein>
    <submittedName>
        <fullName evidence="1">Uncharacterized protein</fullName>
    </submittedName>
</protein>
<dbReference type="Proteomes" id="UP001186974">
    <property type="component" value="Unassembled WGS sequence"/>
</dbReference>
<dbReference type="EMBL" id="JAWDJW010010807">
    <property type="protein sequence ID" value="KAK3045279.1"/>
    <property type="molecule type" value="Genomic_DNA"/>
</dbReference>
<proteinExistence type="predicted"/>
<evidence type="ECO:0000313" key="2">
    <source>
        <dbReference type="Proteomes" id="UP001186974"/>
    </source>
</evidence>
<comment type="caution">
    <text evidence="1">The sequence shown here is derived from an EMBL/GenBank/DDBJ whole genome shotgun (WGS) entry which is preliminary data.</text>
</comment>
<evidence type="ECO:0000313" key="1">
    <source>
        <dbReference type="EMBL" id="KAK3045279.1"/>
    </source>
</evidence>
<reference evidence="1" key="1">
    <citation type="submission" date="2024-09" db="EMBL/GenBank/DDBJ databases">
        <title>Black Yeasts Isolated from many extreme environments.</title>
        <authorList>
            <person name="Coleine C."/>
            <person name="Stajich J.E."/>
            <person name="Selbmann L."/>
        </authorList>
    </citation>
    <scope>NUCLEOTIDE SEQUENCE</scope>
    <source>
        <strain evidence="1">CCFEE 5737</strain>
    </source>
</reference>
<gene>
    <name evidence="1" type="ORF">LTS18_014128</name>
</gene>
<accession>A0ACC3CVH5</accession>
<keyword evidence="2" id="KW-1185">Reference proteome</keyword>
<sequence length="179" mass="19837">RYQHLLHLSHHPDTAFVRVASPTSDGAPTHSSTVSIPRDQLESLYNLLCSKFQALWTPRATLQVSNGYAYDLGEFIIRLGELRQAGNPPQPRGVVVAITSKEAADDSDASSSLDEPVSIRKEASAQEDYETTQALIQDLWLKFGDNQAKQFTGSVPSADSLVHDFEEVKIWCDLLRLRG</sequence>